<gene>
    <name evidence="5" type="ORF">CA13_27200</name>
</gene>
<evidence type="ECO:0000313" key="6">
    <source>
        <dbReference type="Proteomes" id="UP000315010"/>
    </source>
</evidence>
<accession>A0A5C5Z1R2</accession>
<comment type="caution">
    <text evidence="5">The sequence shown here is derived from an EMBL/GenBank/DDBJ whole genome shotgun (WGS) entry which is preliminary data.</text>
</comment>
<organism evidence="5 6">
    <name type="scientific">Novipirellula herctigrandis</name>
    <dbReference type="NCBI Taxonomy" id="2527986"/>
    <lineage>
        <taxon>Bacteria</taxon>
        <taxon>Pseudomonadati</taxon>
        <taxon>Planctomycetota</taxon>
        <taxon>Planctomycetia</taxon>
        <taxon>Pirellulales</taxon>
        <taxon>Pirellulaceae</taxon>
        <taxon>Novipirellula</taxon>
    </lineage>
</organism>
<dbReference type="SUPFAM" id="SSF117130">
    <property type="entry name" value="CsrA-like"/>
    <property type="match status" value="1"/>
</dbReference>
<dbReference type="GO" id="GO:0006109">
    <property type="term" value="P:regulation of carbohydrate metabolic process"/>
    <property type="evidence" value="ECO:0007669"/>
    <property type="project" value="InterPro"/>
</dbReference>
<feature type="region of interest" description="Disordered" evidence="4">
    <location>
        <begin position="1"/>
        <end position="35"/>
    </location>
</feature>
<dbReference type="Pfam" id="PF02599">
    <property type="entry name" value="CsrA"/>
    <property type="match status" value="1"/>
</dbReference>
<name>A0A5C5Z1R2_9BACT</name>
<evidence type="ECO:0008006" key="7">
    <source>
        <dbReference type="Google" id="ProtNLM"/>
    </source>
</evidence>
<keyword evidence="1" id="KW-0963">Cytoplasm</keyword>
<dbReference type="InterPro" id="IPR036107">
    <property type="entry name" value="CsrA_sf"/>
</dbReference>
<evidence type="ECO:0000256" key="4">
    <source>
        <dbReference type="SAM" id="MobiDB-lite"/>
    </source>
</evidence>
<keyword evidence="2" id="KW-0810">Translation regulation</keyword>
<sequence length="100" mass="11183">MNQKPTTSGVPRGFDVTTTDSNSKKHQSNHKRRRIKHVGPLSRMEDESIVINGNIKAVVTAIQGGRVRLGIEAPQNVPVHRQEVHNRLKRDTTEEALGVR</sequence>
<dbReference type="Proteomes" id="UP000315010">
    <property type="component" value="Unassembled WGS sequence"/>
</dbReference>
<proteinExistence type="predicted"/>
<dbReference type="PANTHER" id="PTHR34984:SF1">
    <property type="entry name" value="CARBON STORAGE REGULATOR"/>
    <property type="match status" value="1"/>
</dbReference>
<feature type="compositionally biased region" description="Basic residues" evidence="4">
    <location>
        <begin position="24"/>
        <end position="35"/>
    </location>
</feature>
<evidence type="ECO:0000256" key="1">
    <source>
        <dbReference type="ARBA" id="ARBA00022490"/>
    </source>
</evidence>
<dbReference type="EMBL" id="SJPJ01000001">
    <property type="protein sequence ID" value="TWT81269.1"/>
    <property type="molecule type" value="Genomic_DNA"/>
</dbReference>
<evidence type="ECO:0000256" key="2">
    <source>
        <dbReference type="ARBA" id="ARBA00022845"/>
    </source>
</evidence>
<dbReference type="GO" id="GO:0048027">
    <property type="term" value="F:mRNA 5'-UTR binding"/>
    <property type="evidence" value="ECO:0007669"/>
    <property type="project" value="TreeGrafter"/>
</dbReference>
<evidence type="ECO:0000313" key="5">
    <source>
        <dbReference type="EMBL" id="TWT81269.1"/>
    </source>
</evidence>
<dbReference type="GO" id="GO:0045947">
    <property type="term" value="P:negative regulation of translational initiation"/>
    <property type="evidence" value="ECO:0007669"/>
    <property type="project" value="TreeGrafter"/>
</dbReference>
<evidence type="ECO:0000256" key="3">
    <source>
        <dbReference type="ARBA" id="ARBA00022884"/>
    </source>
</evidence>
<dbReference type="PANTHER" id="PTHR34984">
    <property type="entry name" value="CARBON STORAGE REGULATOR"/>
    <property type="match status" value="1"/>
</dbReference>
<keyword evidence="6" id="KW-1185">Reference proteome</keyword>
<dbReference type="GO" id="GO:0006402">
    <property type="term" value="P:mRNA catabolic process"/>
    <property type="evidence" value="ECO:0007669"/>
    <property type="project" value="InterPro"/>
</dbReference>
<dbReference type="InterPro" id="IPR003751">
    <property type="entry name" value="CsrA"/>
</dbReference>
<dbReference type="Gene3D" id="2.60.40.4380">
    <property type="entry name" value="Translational regulator CsrA"/>
    <property type="match status" value="1"/>
</dbReference>
<dbReference type="AlphaFoldDB" id="A0A5C5Z1R2"/>
<reference evidence="5 6" key="1">
    <citation type="submission" date="2019-02" db="EMBL/GenBank/DDBJ databases">
        <title>Deep-cultivation of Planctomycetes and their phenomic and genomic characterization uncovers novel biology.</title>
        <authorList>
            <person name="Wiegand S."/>
            <person name="Jogler M."/>
            <person name="Boedeker C."/>
            <person name="Pinto D."/>
            <person name="Vollmers J."/>
            <person name="Rivas-Marin E."/>
            <person name="Kohn T."/>
            <person name="Peeters S.H."/>
            <person name="Heuer A."/>
            <person name="Rast P."/>
            <person name="Oberbeckmann S."/>
            <person name="Bunk B."/>
            <person name="Jeske O."/>
            <person name="Meyerdierks A."/>
            <person name="Storesund J.E."/>
            <person name="Kallscheuer N."/>
            <person name="Luecker S."/>
            <person name="Lage O.M."/>
            <person name="Pohl T."/>
            <person name="Merkel B.J."/>
            <person name="Hornburger P."/>
            <person name="Mueller R.-W."/>
            <person name="Bruemmer F."/>
            <person name="Labrenz M."/>
            <person name="Spormann A.M."/>
            <person name="Op Den Camp H."/>
            <person name="Overmann J."/>
            <person name="Amann R."/>
            <person name="Jetten M.S.M."/>
            <person name="Mascher T."/>
            <person name="Medema M.H."/>
            <person name="Devos D.P."/>
            <person name="Kaster A.-K."/>
            <person name="Ovreas L."/>
            <person name="Rohde M."/>
            <person name="Galperin M.Y."/>
            <person name="Jogler C."/>
        </authorList>
    </citation>
    <scope>NUCLEOTIDE SEQUENCE [LARGE SCALE GENOMIC DNA]</scope>
    <source>
        <strain evidence="5 6">CA13</strain>
    </source>
</reference>
<protein>
    <recommendedName>
        <fullName evidence="7">Translational regulator CsrA</fullName>
    </recommendedName>
</protein>
<keyword evidence="3" id="KW-0694">RNA-binding</keyword>
<dbReference type="GO" id="GO:0005829">
    <property type="term" value="C:cytosol"/>
    <property type="evidence" value="ECO:0007669"/>
    <property type="project" value="TreeGrafter"/>
</dbReference>